<feature type="domain" description="4Fe-4S ferredoxin-type" evidence="5">
    <location>
        <begin position="577"/>
        <end position="606"/>
    </location>
</feature>
<organism evidence="6 7">
    <name type="scientific">Actimicrobium antarcticum</name>
    <dbReference type="NCBI Taxonomy" id="1051899"/>
    <lineage>
        <taxon>Bacteria</taxon>
        <taxon>Pseudomonadati</taxon>
        <taxon>Pseudomonadota</taxon>
        <taxon>Betaproteobacteria</taxon>
        <taxon>Burkholderiales</taxon>
        <taxon>Oxalobacteraceae</taxon>
        <taxon>Actimicrobium</taxon>
    </lineage>
</organism>
<dbReference type="InterPro" id="IPR017900">
    <property type="entry name" value="4Fe4S_Fe_S_CS"/>
</dbReference>
<evidence type="ECO:0000259" key="5">
    <source>
        <dbReference type="PROSITE" id="PS51379"/>
    </source>
</evidence>
<name>A0ABP7T064_9BURK</name>
<evidence type="ECO:0000256" key="2">
    <source>
        <dbReference type="ARBA" id="ARBA00022723"/>
    </source>
</evidence>
<feature type="domain" description="4Fe-4S ferredoxin-type" evidence="5">
    <location>
        <begin position="546"/>
        <end position="575"/>
    </location>
</feature>
<dbReference type="Pfam" id="PF13237">
    <property type="entry name" value="Fer4_10"/>
    <property type="match status" value="1"/>
</dbReference>
<dbReference type="Pfam" id="PF13187">
    <property type="entry name" value="Fer4_9"/>
    <property type="match status" value="1"/>
</dbReference>
<dbReference type="PANTHER" id="PTHR43687">
    <property type="entry name" value="ADENYLYLSULFATE REDUCTASE, BETA SUBUNIT"/>
    <property type="match status" value="1"/>
</dbReference>
<dbReference type="SUPFAM" id="SSF54862">
    <property type="entry name" value="4Fe-4S ferredoxins"/>
    <property type="match status" value="1"/>
</dbReference>
<evidence type="ECO:0000256" key="1">
    <source>
        <dbReference type="ARBA" id="ARBA00022485"/>
    </source>
</evidence>
<evidence type="ECO:0000313" key="6">
    <source>
        <dbReference type="EMBL" id="GAA4018836.1"/>
    </source>
</evidence>
<keyword evidence="7" id="KW-1185">Reference proteome</keyword>
<evidence type="ECO:0000256" key="4">
    <source>
        <dbReference type="ARBA" id="ARBA00023014"/>
    </source>
</evidence>
<gene>
    <name evidence="6" type="ORF">GCM10022212_13570</name>
</gene>
<keyword evidence="3" id="KW-0408">Iron</keyword>
<reference evidence="7" key="1">
    <citation type="journal article" date="2019" name="Int. J. Syst. Evol. Microbiol.">
        <title>The Global Catalogue of Microorganisms (GCM) 10K type strain sequencing project: providing services to taxonomists for standard genome sequencing and annotation.</title>
        <authorList>
            <consortium name="The Broad Institute Genomics Platform"/>
            <consortium name="The Broad Institute Genome Sequencing Center for Infectious Disease"/>
            <person name="Wu L."/>
            <person name="Ma J."/>
        </authorList>
    </citation>
    <scope>NUCLEOTIDE SEQUENCE [LARGE SCALE GENOMIC DNA]</scope>
    <source>
        <strain evidence="7">JCM 16673</strain>
    </source>
</reference>
<dbReference type="Proteomes" id="UP001501353">
    <property type="component" value="Unassembled WGS sequence"/>
</dbReference>
<keyword evidence="1" id="KW-0004">4Fe-4S</keyword>
<dbReference type="Gene3D" id="3.30.70.20">
    <property type="match status" value="3"/>
</dbReference>
<evidence type="ECO:0000256" key="3">
    <source>
        <dbReference type="ARBA" id="ARBA00023004"/>
    </source>
</evidence>
<dbReference type="EMBL" id="BAAAZE010000007">
    <property type="protein sequence ID" value="GAA4018836.1"/>
    <property type="molecule type" value="Genomic_DNA"/>
</dbReference>
<proteinExistence type="predicted"/>
<comment type="caution">
    <text evidence="6">The sequence shown here is derived from an EMBL/GenBank/DDBJ whole genome shotgun (WGS) entry which is preliminary data.</text>
</comment>
<sequence length="687" mass="72703">MPIDDAAGVQLGMALNTGTALPIVTELCRHQVGAFLEVADGVDDVVVACTQERALFSELAQQKNSVAPIRFVNIRETGGWSKDAAKALPKMAALLAAAALPDPEPVPVVTYQSGGHLLITGPANRVLPWAERLGAQLDISVLLTDGGSGMLQERTFPTFSGNQIQIDGWLGAFKVRWQQANPIDLEICTRCNACVDACPEQAIDLMYQIDLNKCTSHSDCVKACGPIGAIDFNRSATQRSGDFDLVLDLCDTPVLTMHQPPQGYFAAGDDAQRQTDAALKLAAMVGEFEKPKFFLYKDKLCAHGRNGQIGCTSCIDVCSAEAISHDGNLVKVTPNLCVGCGACTTVCPSGALTYAYPRAPDTGKRIKTMLTTFAKAGGEQPALLLHSADKGAALITQLGRLAKAGGKLQGVPARVLPLALHHTASTGIDLWLAAVAYGASHVTILLSGEEAPDYVTALEQQIAIGQTILSGLGYQGSHLSLIRAASPAALDSAMQQLAVAAVPSQRALFAVAAEKRGTLDLVIGHLLKFAPEKPEQIALPAGSLYGTVNINTSACTLCMSCVGACPESALMDNAETPQLRFVEKNCVQCGLCETTCPENAITLTPRLLLTDVAKQSRVLNEAAPFHCIRCSKPFGTAQMIETMLGKLSLHGAFAGNLDRIKMCSDCRVVDMMSNTKETSITDLKRGA</sequence>
<protein>
    <submittedName>
        <fullName evidence="6">4Fe-4S binding protein</fullName>
    </submittedName>
</protein>
<feature type="domain" description="4Fe-4S ferredoxin-type" evidence="5">
    <location>
        <begin position="328"/>
        <end position="357"/>
    </location>
</feature>
<dbReference type="PROSITE" id="PS00198">
    <property type="entry name" value="4FE4S_FER_1"/>
    <property type="match status" value="3"/>
</dbReference>
<evidence type="ECO:0000313" key="7">
    <source>
        <dbReference type="Proteomes" id="UP001501353"/>
    </source>
</evidence>
<dbReference type="RefSeq" id="WP_344762519.1">
    <property type="nucleotide sequence ID" value="NZ_BAAAZE010000007.1"/>
</dbReference>
<feature type="domain" description="4Fe-4S ferredoxin-type" evidence="5">
    <location>
        <begin position="179"/>
        <end position="208"/>
    </location>
</feature>
<dbReference type="InterPro" id="IPR017896">
    <property type="entry name" value="4Fe4S_Fe-S-bd"/>
</dbReference>
<dbReference type="Pfam" id="PF00037">
    <property type="entry name" value="Fer4"/>
    <property type="match status" value="1"/>
</dbReference>
<dbReference type="InterPro" id="IPR050572">
    <property type="entry name" value="Fe-S_Ferredoxin"/>
</dbReference>
<dbReference type="PROSITE" id="PS51379">
    <property type="entry name" value="4FE4S_FER_2"/>
    <property type="match status" value="4"/>
</dbReference>
<keyword evidence="4" id="KW-0411">Iron-sulfur</keyword>
<keyword evidence="2" id="KW-0479">Metal-binding</keyword>
<dbReference type="PANTHER" id="PTHR43687:SF4">
    <property type="entry name" value="BLR5484 PROTEIN"/>
    <property type="match status" value="1"/>
</dbReference>
<accession>A0ABP7T064</accession>